<accession>A0A6A6W5M4</accession>
<dbReference type="AlphaFoldDB" id="A0A6A6W5M4"/>
<feature type="compositionally biased region" description="Basic and acidic residues" evidence="1">
    <location>
        <begin position="526"/>
        <end position="548"/>
    </location>
</feature>
<evidence type="ECO:0000313" key="3">
    <source>
        <dbReference type="Proteomes" id="UP000799437"/>
    </source>
</evidence>
<keyword evidence="3" id="KW-1185">Reference proteome</keyword>
<evidence type="ECO:0000313" key="2">
    <source>
        <dbReference type="EMBL" id="KAF2757845.1"/>
    </source>
</evidence>
<protein>
    <recommendedName>
        <fullName evidence="4">Cytochrome c domain-containing protein</fullName>
    </recommendedName>
</protein>
<dbReference type="EMBL" id="ML996572">
    <property type="protein sequence ID" value="KAF2757845.1"/>
    <property type="molecule type" value="Genomic_DNA"/>
</dbReference>
<reference evidence="2" key="1">
    <citation type="journal article" date="2020" name="Stud. Mycol.">
        <title>101 Dothideomycetes genomes: a test case for predicting lifestyles and emergence of pathogens.</title>
        <authorList>
            <person name="Haridas S."/>
            <person name="Albert R."/>
            <person name="Binder M."/>
            <person name="Bloem J."/>
            <person name="Labutti K."/>
            <person name="Salamov A."/>
            <person name="Andreopoulos B."/>
            <person name="Baker S."/>
            <person name="Barry K."/>
            <person name="Bills G."/>
            <person name="Bluhm B."/>
            <person name="Cannon C."/>
            <person name="Castanera R."/>
            <person name="Culley D."/>
            <person name="Daum C."/>
            <person name="Ezra D."/>
            <person name="Gonzalez J."/>
            <person name="Henrissat B."/>
            <person name="Kuo A."/>
            <person name="Liang C."/>
            <person name="Lipzen A."/>
            <person name="Lutzoni F."/>
            <person name="Magnuson J."/>
            <person name="Mondo S."/>
            <person name="Nolan M."/>
            <person name="Ohm R."/>
            <person name="Pangilinan J."/>
            <person name="Park H.-J."/>
            <person name="Ramirez L."/>
            <person name="Alfaro M."/>
            <person name="Sun H."/>
            <person name="Tritt A."/>
            <person name="Yoshinaga Y."/>
            <person name="Zwiers L.-H."/>
            <person name="Turgeon B."/>
            <person name="Goodwin S."/>
            <person name="Spatafora J."/>
            <person name="Crous P."/>
            <person name="Grigoriev I."/>
        </authorList>
    </citation>
    <scope>NUCLEOTIDE SEQUENCE</scope>
    <source>
        <strain evidence="2">CBS 121739</strain>
    </source>
</reference>
<feature type="compositionally biased region" description="Polar residues" evidence="1">
    <location>
        <begin position="1"/>
        <end position="15"/>
    </location>
</feature>
<feature type="region of interest" description="Disordered" evidence="1">
    <location>
        <begin position="417"/>
        <end position="456"/>
    </location>
</feature>
<dbReference type="Proteomes" id="UP000799437">
    <property type="component" value="Unassembled WGS sequence"/>
</dbReference>
<gene>
    <name evidence="2" type="ORF">EJ05DRAFT_368530</name>
</gene>
<sequence length="548" mass="61195">MSRFPSSSNDLSTLSPCPLHNGVQDLRPPRNETGPHRRIRSRRRRPRNILLLLHQRHIRQDELFQVRVDYPKSAVDAATAATSTSQPVILPGPDTPPIVGLDAPWLNYNFETDPEMYCSVIKEYCWAGNVNNDFVVRKNPVRQWYHAPWMHWSANGREPIHGLTFERPTPKLELSRTQDRVLQTWACGFYNAAGASAFERIWRDPNNPRWDKKEFPDGFQFPVGTAVFKILMTDATNDEVPSMAGAPVMKAVIAQPPTPEQEAQSWTWQASKRNDFASDLRLLQVDFAVRDDRAPIGWVFGTFMYDGSQKDQNPWDRIIPVGLMWGNDPQLWPADAAKGAKPKESWLSKCADDLRKSMGGTRPSWGWNGRMNGPADNFISACASCHSTSQTGPRAPMVQSPSWTDAQKMHLFRNIRGTEPFGDPLGASSNTPSTTTTTTSSSSRSNTAPTKANNDRVSGDYSLQLMIGMANYQAWRIGQSLIRRTMVKIPYTSAWREAADVEAKRDLLRAGPVYVDGDGGSGSGVGEERNGEEGNKGEGKEEEESARS</sequence>
<dbReference type="RefSeq" id="XP_033600296.1">
    <property type="nucleotide sequence ID" value="XM_033741125.1"/>
</dbReference>
<name>A0A6A6W5M4_9PEZI</name>
<dbReference type="OrthoDB" id="5422692at2759"/>
<feature type="region of interest" description="Disordered" evidence="1">
    <location>
        <begin position="509"/>
        <end position="548"/>
    </location>
</feature>
<evidence type="ECO:0008006" key="4">
    <source>
        <dbReference type="Google" id="ProtNLM"/>
    </source>
</evidence>
<evidence type="ECO:0000256" key="1">
    <source>
        <dbReference type="SAM" id="MobiDB-lite"/>
    </source>
</evidence>
<feature type="compositionally biased region" description="Low complexity" evidence="1">
    <location>
        <begin position="427"/>
        <end position="450"/>
    </location>
</feature>
<dbReference type="GeneID" id="54482179"/>
<proteinExistence type="predicted"/>
<organism evidence="2 3">
    <name type="scientific">Pseudovirgaria hyperparasitica</name>
    <dbReference type="NCBI Taxonomy" id="470096"/>
    <lineage>
        <taxon>Eukaryota</taxon>
        <taxon>Fungi</taxon>
        <taxon>Dikarya</taxon>
        <taxon>Ascomycota</taxon>
        <taxon>Pezizomycotina</taxon>
        <taxon>Dothideomycetes</taxon>
        <taxon>Dothideomycetes incertae sedis</taxon>
        <taxon>Acrospermales</taxon>
        <taxon>Acrospermaceae</taxon>
        <taxon>Pseudovirgaria</taxon>
    </lineage>
</organism>
<feature type="region of interest" description="Disordered" evidence="1">
    <location>
        <begin position="1"/>
        <end position="41"/>
    </location>
</feature>